<sequence length="232" mass="25346">MTVSGQEPARIPLRVADRFFLAAHTGEQRLSPRIDGSLVALGCAAGLLAELILEEEVTVTPSVRPSGKGRCPDFLSWAILREIREETGHDVRTWLEYLSQAATEKVRARLTITDVLREVPVSGGWRGGSAAAWRLADDGVRNPEVDLETLFTGAETASGSGMITIPARLAEITLALLLRETGVLRQIRLPKHVTRQGEYRMESWEPRIPGPLRTLVSEVGAARGQSAITPKH</sequence>
<keyword evidence="3" id="KW-0446">Lipid-binding</keyword>
<dbReference type="STRING" id="418495.SAMN05216215_106133"/>
<protein>
    <submittedName>
        <fullName evidence="5">Golgi phosphoprotein 3 (GPP34)</fullName>
    </submittedName>
</protein>
<dbReference type="GO" id="GO:0005737">
    <property type="term" value="C:cytoplasm"/>
    <property type="evidence" value="ECO:0007669"/>
    <property type="project" value="UniProtKB-ARBA"/>
</dbReference>
<comment type="subcellular location">
    <subcellularLocation>
        <location evidence="1">Golgi apparatus membrane</location>
        <topology evidence="1">Peripheral membrane protein</topology>
        <orientation evidence="1">Cytoplasmic side</orientation>
    </subcellularLocation>
</comment>
<dbReference type="AlphaFoldDB" id="A0A1H3S7N8"/>
<dbReference type="GO" id="GO:0012505">
    <property type="term" value="C:endomembrane system"/>
    <property type="evidence" value="ECO:0007669"/>
    <property type="project" value="UniProtKB-ARBA"/>
</dbReference>
<evidence type="ECO:0000256" key="1">
    <source>
        <dbReference type="ARBA" id="ARBA00004255"/>
    </source>
</evidence>
<organism evidence="5 6">
    <name type="scientific">Saccharopolyspora shandongensis</name>
    <dbReference type="NCBI Taxonomy" id="418495"/>
    <lineage>
        <taxon>Bacteria</taxon>
        <taxon>Bacillati</taxon>
        <taxon>Actinomycetota</taxon>
        <taxon>Actinomycetes</taxon>
        <taxon>Pseudonocardiales</taxon>
        <taxon>Pseudonocardiaceae</taxon>
        <taxon>Saccharopolyspora</taxon>
    </lineage>
</organism>
<dbReference type="GO" id="GO:0070273">
    <property type="term" value="F:phosphatidylinositol-4-phosphate binding"/>
    <property type="evidence" value="ECO:0007669"/>
    <property type="project" value="InterPro"/>
</dbReference>
<evidence type="ECO:0000313" key="6">
    <source>
        <dbReference type="Proteomes" id="UP000199529"/>
    </source>
</evidence>
<keyword evidence="2" id="KW-0333">Golgi apparatus</keyword>
<accession>A0A1H3S7N8</accession>
<dbReference type="Proteomes" id="UP000199529">
    <property type="component" value="Unassembled WGS sequence"/>
</dbReference>
<dbReference type="RefSeq" id="WP_245761684.1">
    <property type="nucleotide sequence ID" value="NZ_FNOK01000061.1"/>
</dbReference>
<dbReference type="Pfam" id="PF05719">
    <property type="entry name" value="GPP34"/>
    <property type="match status" value="1"/>
</dbReference>
<dbReference type="InterPro" id="IPR038261">
    <property type="entry name" value="GPP34-like_sf"/>
</dbReference>
<evidence type="ECO:0000256" key="2">
    <source>
        <dbReference type="ARBA" id="ARBA00023034"/>
    </source>
</evidence>
<evidence type="ECO:0000256" key="3">
    <source>
        <dbReference type="ARBA" id="ARBA00023121"/>
    </source>
</evidence>
<name>A0A1H3S7N8_9PSEU</name>
<evidence type="ECO:0000256" key="4">
    <source>
        <dbReference type="ARBA" id="ARBA00023136"/>
    </source>
</evidence>
<keyword evidence="6" id="KW-1185">Reference proteome</keyword>
<dbReference type="InterPro" id="IPR008628">
    <property type="entry name" value="GPP34-like"/>
</dbReference>
<gene>
    <name evidence="5" type="ORF">SAMN05216215_106133</name>
</gene>
<dbReference type="Gene3D" id="1.10.3630.10">
    <property type="entry name" value="yeast vps74-n-term truncation variant domain like"/>
    <property type="match status" value="1"/>
</dbReference>
<keyword evidence="4" id="KW-0472">Membrane</keyword>
<evidence type="ECO:0000313" key="5">
    <source>
        <dbReference type="EMBL" id="SDZ33972.1"/>
    </source>
</evidence>
<proteinExistence type="predicted"/>
<dbReference type="EMBL" id="FNOK01000061">
    <property type="protein sequence ID" value="SDZ33972.1"/>
    <property type="molecule type" value="Genomic_DNA"/>
</dbReference>
<reference evidence="6" key="1">
    <citation type="submission" date="2016-10" db="EMBL/GenBank/DDBJ databases">
        <authorList>
            <person name="Varghese N."/>
            <person name="Submissions S."/>
        </authorList>
    </citation>
    <scope>NUCLEOTIDE SEQUENCE [LARGE SCALE GENOMIC DNA]</scope>
    <source>
        <strain evidence="6">CGMCC 4.3530</strain>
    </source>
</reference>